<dbReference type="PANTHER" id="PTHR36174:SF1">
    <property type="entry name" value="LIPID II:GLYCINE GLYCYLTRANSFERASE"/>
    <property type="match status" value="1"/>
</dbReference>
<dbReference type="InterPro" id="IPR050644">
    <property type="entry name" value="PG_Glycine_Bridge_Synth"/>
</dbReference>
<dbReference type="Proteomes" id="UP000657385">
    <property type="component" value="Unassembled WGS sequence"/>
</dbReference>
<reference evidence="2" key="1">
    <citation type="submission" date="2020-11" db="EMBL/GenBank/DDBJ databases">
        <title>Isolation and identification of active actinomycetes.</title>
        <authorList>
            <person name="Yu B."/>
        </authorList>
    </citation>
    <scope>NUCLEOTIDE SEQUENCE</scope>
    <source>
        <strain evidence="2">NEAU-YB345</strain>
    </source>
</reference>
<dbReference type="AlphaFoldDB" id="A0A931AZV3"/>
<dbReference type="PANTHER" id="PTHR36174">
    <property type="entry name" value="LIPID II:GLYCINE GLYCYLTRANSFERASE"/>
    <property type="match status" value="1"/>
</dbReference>
<comment type="caution">
    <text evidence="2">The sequence shown here is derived from an EMBL/GenBank/DDBJ whole genome shotgun (WGS) entry which is preliminary data.</text>
</comment>
<accession>A0A931AZV3</accession>
<dbReference type="InterPro" id="IPR016181">
    <property type="entry name" value="Acyl_CoA_acyltransferase"/>
</dbReference>
<name>A0A931AZV3_9ACTN</name>
<sequence length="369" mass="40438">MPTSQAVVSPAPRSEWNRLLAGDPASSVFQTPAWFDAVIRLTGGRDASRLYTTGDGRRLLLPLVRRSLIPGIVFDAAYPHRMGPGGLLATGGLRPEDVDLVLSDVLLARTPGVRIAAMHDVTDRWEQGLALGAAPRVDVVRAHVHVLDLDGGFARVRDDRFHASTRKNVRKAERSGLTVERDVTGRLVPAFYDVYLRWSAERARKSGLPWPLAAALARRREPLPMFETLATSLDGACRLWLARYDGEPVAGLMTFVHGEHGVSFRSYAVKEFASLRAGLLLQRAAIEDACDQGCRFYSMGMSGGVRGIEVTKEAMGATPRTVLECRRERLPFTRLEHLGSGMESTAARILARLRGDHRAEPGSLAGVRE</sequence>
<keyword evidence="3" id="KW-1185">Reference proteome</keyword>
<feature type="domain" description="BioF2-like acetyltransferase" evidence="1">
    <location>
        <begin position="163"/>
        <end position="301"/>
    </location>
</feature>
<dbReference type="Pfam" id="PF13480">
    <property type="entry name" value="Acetyltransf_6"/>
    <property type="match status" value="1"/>
</dbReference>
<evidence type="ECO:0000259" key="1">
    <source>
        <dbReference type="Pfam" id="PF13480"/>
    </source>
</evidence>
<proteinExistence type="predicted"/>
<dbReference type="Gene3D" id="3.40.630.30">
    <property type="match status" value="1"/>
</dbReference>
<protein>
    <submittedName>
        <fullName evidence="2">GNAT family N-acetyltransferase</fullName>
    </submittedName>
</protein>
<evidence type="ECO:0000313" key="2">
    <source>
        <dbReference type="EMBL" id="MBF9066532.1"/>
    </source>
</evidence>
<organism evidence="2 3">
    <name type="scientific">Streptacidiphilus fuscans</name>
    <dbReference type="NCBI Taxonomy" id="2789292"/>
    <lineage>
        <taxon>Bacteria</taxon>
        <taxon>Bacillati</taxon>
        <taxon>Actinomycetota</taxon>
        <taxon>Actinomycetes</taxon>
        <taxon>Kitasatosporales</taxon>
        <taxon>Streptomycetaceae</taxon>
        <taxon>Streptacidiphilus</taxon>
    </lineage>
</organism>
<gene>
    <name evidence="2" type="ORF">I2501_00595</name>
</gene>
<dbReference type="RefSeq" id="WP_196191733.1">
    <property type="nucleotide sequence ID" value="NZ_JADPRT010000001.1"/>
</dbReference>
<evidence type="ECO:0000313" key="3">
    <source>
        <dbReference type="Proteomes" id="UP000657385"/>
    </source>
</evidence>
<dbReference type="SUPFAM" id="SSF55729">
    <property type="entry name" value="Acyl-CoA N-acyltransferases (Nat)"/>
    <property type="match status" value="1"/>
</dbReference>
<dbReference type="EMBL" id="JADPRT010000001">
    <property type="protein sequence ID" value="MBF9066532.1"/>
    <property type="molecule type" value="Genomic_DNA"/>
</dbReference>
<dbReference type="InterPro" id="IPR038740">
    <property type="entry name" value="BioF2-like_GNAT_dom"/>
</dbReference>